<keyword evidence="4" id="KW-0804">Transcription</keyword>
<evidence type="ECO:0000256" key="3">
    <source>
        <dbReference type="ARBA" id="ARBA00023125"/>
    </source>
</evidence>
<dbReference type="GO" id="GO:0000976">
    <property type="term" value="F:transcription cis-regulatory region binding"/>
    <property type="evidence" value="ECO:0007669"/>
    <property type="project" value="TreeGrafter"/>
</dbReference>
<evidence type="ECO:0000313" key="6">
    <source>
        <dbReference type="EMBL" id="RDI40930.1"/>
    </source>
</evidence>
<dbReference type="OrthoDB" id="8479357at2"/>
<dbReference type="InterPro" id="IPR036388">
    <property type="entry name" value="WH-like_DNA-bd_sf"/>
</dbReference>
<dbReference type="PANTHER" id="PTHR30126:SF40">
    <property type="entry name" value="HTH-TYPE TRANSCRIPTIONAL REGULATOR GLTR"/>
    <property type="match status" value="1"/>
</dbReference>
<organism evidence="6 7">
    <name type="scientific">Falsibacillus pallidus</name>
    <dbReference type="NCBI Taxonomy" id="493781"/>
    <lineage>
        <taxon>Bacteria</taxon>
        <taxon>Bacillati</taxon>
        <taxon>Bacillota</taxon>
        <taxon>Bacilli</taxon>
        <taxon>Bacillales</taxon>
        <taxon>Bacillaceae</taxon>
        <taxon>Falsibacillus</taxon>
    </lineage>
</organism>
<comment type="similarity">
    <text evidence="1">Belongs to the LysR transcriptional regulatory family.</text>
</comment>
<feature type="domain" description="HTH lysR-type" evidence="5">
    <location>
        <begin position="1"/>
        <end position="57"/>
    </location>
</feature>
<evidence type="ECO:0000256" key="4">
    <source>
        <dbReference type="ARBA" id="ARBA00023163"/>
    </source>
</evidence>
<evidence type="ECO:0000313" key="7">
    <source>
        <dbReference type="Proteomes" id="UP000255326"/>
    </source>
</evidence>
<dbReference type="SUPFAM" id="SSF53850">
    <property type="entry name" value="Periplasmic binding protein-like II"/>
    <property type="match status" value="1"/>
</dbReference>
<name>A0A370GCJ1_9BACI</name>
<dbReference type="Gene3D" id="3.40.190.290">
    <property type="match status" value="1"/>
</dbReference>
<protein>
    <submittedName>
        <fullName evidence="6">DNA-binding transcriptional LysR family regulator</fullName>
    </submittedName>
</protein>
<keyword evidence="3 6" id="KW-0238">DNA-binding</keyword>
<dbReference type="EMBL" id="QQAY01000011">
    <property type="protein sequence ID" value="RDI40930.1"/>
    <property type="molecule type" value="Genomic_DNA"/>
</dbReference>
<comment type="caution">
    <text evidence="6">The sequence shown here is derived from an EMBL/GenBank/DDBJ whole genome shotgun (WGS) entry which is preliminary data.</text>
</comment>
<evidence type="ECO:0000256" key="1">
    <source>
        <dbReference type="ARBA" id="ARBA00009437"/>
    </source>
</evidence>
<dbReference type="InterPro" id="IPR036390">
    <property type="entry name" value="WH_DNA-bd_sf"/>
</dbReference>
<dbReference type="PROSITE" id="PS50931">
    <property type="entry name" value="HTH_LYSR"/>
    <property type="match status" value="1"/>
</dbReference>
<dbReference type="InterPro" id="IPR005119">
    <property type="entry name" value="LysR_subst-bd"/>
</dbReference>
<dbReference type="AlphaFoldDB" id="A0A370GCJ1"/>
<keyword evidence="2" id="KW-0805">Transcription regulation</keyword>
<dbReference type="GO" id="GO:0003700">
    <property type="term" value="F:DNA-binding transcription factor activity"/>
    <property type="evidence" value="ECO:0007669"/>
    <property type="project" value="InterPro"/>
</dbReference>
<dbReference type="Proteomes" id="UP000255326">
    <property type="component" value="Unassembled WGS sequence"/>
</dbReference>
<dbReference type="InterPro" id="IPR000847">
    <property type="entry name" value="LysR_HTH_N"/>
</dbReference>
<dbReference type="PANTHER" id="PTHR30126">
    <property type="entry name" value="HTH-TYPE TRANSCRIPTIONAL REGULATOR"/>
    <property type="match status" value="1"/>
</dbReference>
<proteinExistence type="inferred from homology"/>
<sequence>MESQELRIFQAVAKAGSITKAAQVLGYVQSNVTARIQQLESELNRQLFYRQRGMVLTPDGAKLLRYAEKITHLLDEAHMVMNDSGEPAGPLLLGATHTSSANYLPAILAEYSKLYPKVELALTTDYSDVLVEKVRRFELHGAFVKTENLDDHFVQEMVMEEQLVLIASADVKHVEEVYHKPFLMNTKGCPHRERLEEWMGNNGINKIRYLEFNNPDAIIQGVISGLGASFVVKSSIQELEKEGKLRSFNIPEEYSSAKKFFIRHKDSVMTSTMSTFIDLLKKSVQGQ</sequence>
<evidence type="ECO:0000259" key="5">
    <source>
        <dbReference type="PROSITE" id="PS50931"/>
    </source>
</evidence>
<dbReference type="Gene3D" id="1.10.10.10">
    <property type="entry name" value="Winged helix-like DNA-binding domain superfamily/Winged helix DNA-binding domain"/>
    <property type="match status" value="1"/>
</dbReference>
<reference evidence="6 7" key="1">
    <citation type="submission" date="2018-07" db="EMBL/GenBank/DDBJ databases">
        <title>Genomic Encyclopedia of Type Strains, Phase IV (KMG-IV): sequencing the most valuable type-strain genomes for metagenomic binning, comparative biology and taxonomic classification.</title>
        <authorList>
            <person name="Goeker M."/>
        </authorList>
    </citation>
    <scope>NUCLEOTIDE SEQUENCE [LARGE SCALE GENOMIC DNA]</scope>
    <source>
        <strain evidence="6 7">DSM 25281</strain>
    </source>
</reference>
<dbReference type="Pfam" id="PF00126">
    <property type="entry name" value="HTH_1"/>
    <property type="match status" value="1"/>
</dbReference>
<dbReference type="SUPFAM" id="SSF46785">
    <property type="entry name" value="Winged helix' DNA-binding domain"/>
    <property type="match status" value="1"/>
</dbReference>
<dbReference type="RefSeq" id="WP_114746453.1">
    <property type="nucleotide sequence ID" value="NZ_QQAY01000011.1"/>
</dbReference>
<gene>
    <name evidence="6" type="ORF">DFR59_11174</name>
</gene>
<accession>A0A370GCJ1</accession>
<keyword evidence="7" id="KW-1185">Reference proteome</keyword>
<dbReference type="Pfam" id="PF03466">
    <property type="entry name" value="LysR_substrate"/>
    <property type="match status" value="1"/>
</dbReference>
<evidence type="ECO:0000256" key="2">
    <source>
        <dbReference type="ARBA" id="ARBA00023015"/>
    </source>
</evidence>